<feature type="compositionally biased region" description="Low complexity" evidence="2">
    <location>
        <begin position="277"/>
        <end position="289"/>
    </location>
</feature>
<feature type="compositionally biased region" description="Basic and acidic residues" evidence="2">
    <location>
        <begin position="715"/>
        <end position="727"/>
    </location>
</feature>
<dbReference type="Proteomes" id="UP000799766">
    <property type="component" value="Unassembled WGS sequence"/>
</dbReference>
<feature type="compositionally biased region" description="Pro residues" evidence="2">
    <location>
        <begin position="342"/>
        <end position="355"/>
    </location>
</feature>
<keyword evidence="1" id="KW-0175">Coiled coil</keyword>
<accession>A0A6A6P930</accession>
<feature type="region of interest" description="Disordered" evidence="2">
    <location>
        <begin position="160"/>
        <end position="369"/>
    </location>
</feature>
<proteinExistence type="predicted"/>
<dbReference type="EMBL" id="MU001673">
    <property type="protein sequence ID" value="KAF2460292.1"/>
    <property type="molecule type" value="Genomic_DNA"/>
</dbReference>
<organism evidence="3 4">
    <name type="scientific">Lineolata rhizophorae</name>
    <dbReference type="NCBI Taxonomy" id="578093"/>
    <lineage>
        <taxon>Eukaryota</taxon>
        <taxon>Fungi</taxon>
        <taxon>Dikarya</taxon>
        <taxon>Ascomycota</taxon>
        <taxon>Pezizomycotina</taxon>
        <taxon>Dothideomycetes</taxon>
        <taxon>Dothideomycetes incertae sedis</taxon>
        <taxon>Lineolatales</taxon>
        <taxon>Lineolataceae</taxon>
        <taxon>Lineolata</taxon>
    </lineage>
</organism>
<feature type="compositionally biased region" description="Basic and acidic residues" evidence="2">
    <location>
        <begin position="28"/>
        <end position="45"/>
    </location>
</feature>
<dbReference type="AlphaFoldDB" id="A0A6A6P930"/>
<feature type="region of interest" description="Disordered" evidence="2">
    <location>
        <begin position="762"/>
        <end position="838"/>
    </location>
</feature>
<feature type="compositionally biased region" description="Pro residues" evidence="2">
    <location>
        <begin position="263"/>
        <end position="275"/>
    </location>
</feature>
<feature type="compositionally biased region" description="Polar residues" evidence="2">
    <location>
        <begin position="658"/>
        <end position="667"/>
    </location>
</feature>
<evidence type="ECO:0000256" key="1">
    <source>
        <dbReference type="SAM" id="Coils"/>
    </source>
</evidence>
<protein>
    <submittedName>
        <fullName evidence="3">Uncharacterized protein</fullName>
    </submittedName>
</protein>
<feature type="compositionally biased region" description="Low complexity" evidence="2">
    <location>
        <begin position="534"/>
        <end position="543"/>
    </location>
</feature>
<evidence type="ECO:0000256" key="2">
    <source>
        <dbReference type="SAM" id="MobiDB-lite"/>
    </source>
</evidence>
<dbReference type="OrthoDB" id="5945798at2759"/>
<feature type="compositionally biased region" description="Low complexity" evidence="2">
    <location>
        <begin position="677"/>
        <end position="692"/>
    </location>
</feature>
<reference evidence="3" key="1">
    <citation type="journal article" date="2020" name="Stud. Mycol.">
        <title>101 Dothideomycetes genomes: a test case for predicting lifestyles and emergence of pathogens.</title>
        <authorList>
            <person name="Haridas S."/>
            <person name="Albert R."/>
            <person name="Binder M."/>
            <person name="Bloem J."/>
            <person name="Labutti K."/>
            <person name="Salamov A."/>
            <person name="Andreopoulos B."/>
            <person name="Baker S."/>
            <person name="Barry K."/>
            <person name="Bills G."/>
            <person name="Bluhm B."/>
            <person name="Cannon C."/>
            <person name="Castanera R."/>
            <person name="Culley D."/>
            <person name="Daum C."/>
            <person name="Ezra D."/>
            <person name="Gonzalez J."/>
            <person name="Henrissat B."/>
            <person name="Kuo A."/>
            <person name="Liang C."/>
            <person name="Lipzen A."/>
            <person name="Lutzoni F."/>
            <person name="Magnuson J."/>
            <person name="Mondo S."/>
            <person name="Nolan M."/>
            <person name="Ohm R."/>
            <person name="Pangilinan J."/>
            <person name="Park H.-J."/>
            <person name="Ramirez L."/>
            <person name="Alfaro M."/>
            <person name="Sun H."/>
            <person name="Tritt A."/>
            <person name="Yoshinaga Y."/>
            <person name="Zwiers L.-H."/>
            <person name="Turgeon B."/>
            <person name="Goodwin S."/>
            <person name="Spatafora J."/>
            <person name="Crous P."/>
            <person name="Grigoriev I."/>
        </authorList>
    </citation>
    <scope>NUCLEOTIDE SEQUENCE</scope>
    <source>
        <strain evidence="3">ATCC 16933</strain>
    </source>
</reference>
<name>A0A6A6P930_9PEZI</name>
<feature type="compositionally biased region" description="Basic and acidic residues" evidence="2">
    <location>
        <begin position="511"/>
        <end position="525"/>
    </location>
</feature>
<feature type="compositionally biased region" description="Low complexity" evidence="2">
    <location>
        <begin position="313"/>
        <end position="340"/>
    </location>
</feature>
<feature type="coiled-coil region" evidence="1">
    <location>
        <begin position="477"/>
        <end position="504"/>
    </location>
</feature>
<feature type="compositionally biased region" description="Low complexity" evidence="2">
    <location>
        <begin position="82"/>
        <end position="94"/>
    </location>
</feature>
<evidence type="ECO:0000313" key="4">
    <source>
        <dbReference type="Proteomes" id="UP000799766"/>
    </source>
</evidence>
<evidence type="ECO:0000313" key="3">
    <source>
        <dbReference type="EMBL" id="KAF2460292.1"/>
    </source>
</evidence>
<feature type="compositionally biased region" description="Low complexity" evidence="2">
    <location>
        <begin position="58"/>
        <end position="73"/>
    </location>
</feature>
<feature type="compositionally biased region" description="Pro residues" evidence="2">
    <location>
        <begin position="1"/>
        <end position="11"/>
    </location>
</feature>
<feature type="compositionally biased region" description="Basic and acidic residues" evidence="2">
    <location>
        <begin position="598"/>
        <end position="609"/>
    </location>
</feature>
<feature type="compositionally biased region" description="Polar residues" evidence="2">
    <location>
        <begin position="693"/>
        <end position="704"/>
    </location>
</feature>
<sequence length="838" mass="91890">MTPPPPPPARPPTNNRTAWAGDSLTTRRACDRGLRYVRPPREQQADRLPPFRPRDLFSRPSSSSGSVPQSLRRTPNLEDLSQRQSRQRSASLSSPTRRAGPPPQPQPSVRFADDPEQSAHRRSQSHSGAQGLRAPHPATRISRRTASAILYALEEALRTPHPFTPDLEEENASMSDLLGGPGAGGNGRPSNGGARTAPGQGPIPVPQQASPGGARTQRRAEADSGAAGLGPEQRRAAAQDGRTGMPRPAAEPETAPQRHAPGAVPPGAEPQPPRYRPLQPTQPLEQPQQFHRPRGPSAPQQYEHPRPAPAQPEPSVRRPSQPSQPQPGASAAPHAAHGRPPGAGPGPSAAPPPQRPTAAEGTQARDPNVSTFPHAFERWETLSSHWEGLTSYWIRRLEQNIDETRREPLAQQMARQITDLSAAGANLFHAVVELQRLRASSERKFQRWFFETRAEQERAQERQAELQRLVDHSQTIQRESMADAERARRQVAEMRRELQISKDEARRAWEELGRREQEERDRTMSLREGQPTLVGGMQVVPMQGGIGSRHGSISQGPGSREGPYQSVPAEAAYGQEGIGEYGYGEAQSPTDTDPFTEGSRKPLHHEPERSTLAMGGYAQYPTGVPAQQPGPSTVQQPRQPRGSPPQTTEEGQPTTPTAQSFYRQTGSEILLHQPPEQGTQPPSRPPTSQTYSDTQSYVPSQGDTFSEGEEEQYELDEHGNVKIDDQGRPVIYRGPRLRSPQEEDDDEFDVQEDLRREQEHALRYGGYTSAGGRPGASQTTSGAGYGGFGAPADYSGAGYSGWEGYPRQHHHPSRLSNIFEEDEASRTSPSRTSQISRR</sequence>
<feature type="region of interest" description="Disordered" evidence="2">
    <location>
        <begin position="1"/>
        <end position="145"/>
    </location>
</feature>
<feature type="compositionally biased region" description="Low complexity" evidence="2">
    <location>
        <begin position="635"/>
        <end position="657"/>
    </location>
</feature>
<feature type="region of interest" description="Disordered" evidence="2">
    <location>
        <begin position="511"/>
        <end position="749"/>
    </location>
</feature>
<feature type="compositionally biased region" description="Polar residues" evidence="2">
    <location>
        <begin position="826"/>
        <end position="838"/>
    </location>
</feature>
<keyword evidence="4" id="KW-1185">Reference proteome</keyword>
<gene>
    <name evidence="3" type="ORF">BDY21DRAFT_383975</name>
</gene>